<sequence length="488" mass="56290">MTCKSKVYRGYSRFAFVCTSLRVVSSSLLASFCCFKSLSFIYLFCFNSRSQNKSIILAQFAKNKNSYSKKHFLFQVCLSVALIVNVNISKAHAEEEVINFAMLAHSDEQELAIRNLLNKFEAKNKQIKVRLRILNARNYPELYQKFLKIAPNVDVLNWYAGKRLFMLAKEGELSPISTLWTTQNLDVLLPESTKQQVLFDREIYGLPISLYTWKIFYKKTLFEKLDIDVPENWQQFNLVLETLQKNGIVPIGLGSNPPWQVAGWFDYLMLRINGPDAYELLVKENLPFTSPQVKSVFEHWKNMLNKGYFYQEHAKYAGDNLMPLLYRDVIGMNLIGTISLSDLKAFQEDKIGFFTFPEMNITGENSILAPMSVLALTKAGKQKKYCAKLIEFFAEPAHQKVLNQAMSTISPLSYFEQTTSVHVKKSAQSLSQATHVFQFLDRELSYEMAEFTKAALARFLEHRDVDKVTKELELKRLERMQGKISKKE</sequence>
<keyword evidence="3" id="KW-1133">Transmembrane helix</keyword>
<keyword evidence="5" id="KW-1185">Reference proteome</keyword>
<dbReference type="EMBL" id="BNCK01000013">
    <property type="protein sequence ID" value="GHG06587.1"/>
    <property type="molecule type" value="Genomic_DNA"/>
</dbReference>
<organism evidence="4 5">
    <name type="scientific">Thalassotalea marina</name>
    <dbReference type="NCBI Taxonomy" id="1673741"/>
    <lineage>
        <taxon>Bacteria</taxon>
        <taxon>Pseudomonadati</taxon>
        <taxon>Pseudomonadota</taxon>
        <taxon>Gammaproteobacteria</taxon>
        <taxon>Alteromonadales</taxon>
        <taxon>Colwelliaceae</taxon>
        <taxon>Thalassotalea</taxon>
    </lineage>
</organism>
<name>A0A919BQZ2_9GAMM</name>
<proteinExistence type="inferred from homology"/>
<dbReference type="Pfam" id="PF01547">
    <property type="entry name" value="SBP_bac_1"/>
    <property type="match status" value="1"/>
</dbReference>
<reference evidence="4" key="2">
    <citation type="submission" date="2020-09" db="EMBL/GenBank/DDBJ databases">
        <authorList>
            <person name="Sun Q."/>
            <person name="Kim S."/>
        </authorList>
    </citation>
    <scope>NUCLEOTIDE SEQUENCE</scope>
    <source>
        <strain evidence="4">KCTC 42731</strain>
    </source>
</reference>
<evidence type="ECO:0000313" key="5">
    <source>
        <dbReference type="Proteomes" id="UP000623842"/>
    </source>
</evidence>
<dbReference type="Proteomes" id="UP000623842">
    <property type="component" value="Unassembled WGS sequence"/>
</dbReference>
<dbReference type="PANTHER" id="PTHR43649:SF12">
    <property type="entry name" value="DIACETYLCHITOBIOSE BINDING PROTEIN DASA"/>
    <property type="match status" value="1"/>
</dbReference>
<dbReference type="RefSeq" id="WP_189774485.1">
    <property type="nucleotide sequence ID" value="NZ_BNCK01000013.1"/>
</dbReference>
<comment type="similarity">
    <text evidence="2">Belongs to the bacterial solute-binding protein 1 family.</text>
</comment>
<evidence type="ECO:0000313" key="4">
    <source>
        <dbReference type="EMBL" id="GHG06587.1"/>
    </source>
</evidence>
<dbReference type="Gene3D" id="3.40.190.10">
    <property type="entry name" value="Periplasmic binding protein-like II"/>
    <property type="match status" value="2"/>
</dbReference>
<feature type="transmembrane region" description="Helical" evidence="3">
    <location>
        <begin position="21"/>
        <end position="44"/>
    </location>
</feature>
<evidence type="ECO:0000256" key="1">
    <source>
        <dbReference type="ARBA" id="ARBA00004418"/>
    </source>
</evidence>
<dbReference type="PANTHER" id="PTHR43649">
    <property type="entry name" value="ARABINOSE-BINDING PROTEIN-RELATED"/>
    <property type="match status" value="1"/>
</dbReference>
<dbReference type="GO" id="GO:0042597">
    <property type="term" value="C:periplasmic space"/>
    <property type="evidence" value="ECO:0007669"/>
    <property type="project" value="UniProtKB-SubCell"/>
</dbReference>
<dbReference type="AlphaFoldDB" id="A0A919BQZ2"/>
<comment type="caution">
    <text evidence="4">The sequence shown here is derived from an EMBL/GenBank/DDBJ whole genome shotgun (WGS) entry which is preliminary data.</text>
</comment>
<keyword evidence="3" id="KW-0472">Membrane</keyword>
<evidence type="ECO:0000256" key="3">
    <source>
        <dbReference type="SAM" id="Phobius"/>
    </source>
</evidence>
<dbReference type="InterPro" id="IPR006059">
    <property type="entry name" value="SBP"/>
</dbReference>
<dbReference type="SUPFAM" id="SSF53850">
    <property type="entry name" value="Periplasmic binding protein-like II"/>
    <property type="match status" value="1"/>
</dbReference>
<dbReference type="InterPro" id="IPR050490">
    <property type="entry name" value="Bact_solute-bd_prot1"/>
</dbReference>
<protein>
    <submittedName>
        <fullName evidence="4">ABC transporter substrate-binding protein</fullName>
    </submittedName>
</protein>
<keyword evidence="3" id="KW-0812">Transmembrane</keyword>
<gene>
    <name evidence="4" type="ORF">GCM10017161_40330</name>
</gene>
<comment type="subcellular location">
    <subcellularLocation>
        <location evidence="1">Periplasm</location>
    </subcellularLocation>
</comment>
<evidence type="ECO:0000256" key="2">
    <source>
        <dbReference type="ARBA" id="ARBA00008520"/>
    </source>
</evidence>
<accession>A0A919BQZ2</accession>
<reference evidence="4" key="1">
    <citation type="journal article" date="2014" name="Int. J. Syst. Evol. Microbiol.">
        <title>Complete genome sequence of Corynebacterium casei LMG S-19264T (=DSM 44701T), isolated from a smear-ripened cheese.</title>
        <authorList>
            <consortium name="US DOE Joint Genome Institute (JGI-PGF)"/>
            <person name="Walter F."/>
            <person name="Albersmeier A."/>
            <person name="Kalinowski J."/>
            <person name="Ruckert C."/>
        </authorList>
    </citation>
    <scope>NUCLEOTIDE SEQUENCE</scope>
    <source>
        <strain evidence="4">KCTC 42731</strain>
    </source>
</reference>